<evidence type="ECO:0000313" key="2">
    <source>
        <dbReference type="Proteomes" id="UP001218034"/>
    </source>
</evidence>
<dbReference type="RefSeq" id="WP_347721398.1">
    <property type="nucleotide sequence ID" value="NZ_CP104395.1"/>
</dbReference>
<evidence type="ECO:0000313" key="1">
    <source>
        <dbReference type="EMBL" id="WEL19558.1"/>
    </source>
</evidence>
<dbReference type="GeneID" id="98290594"/>
<keyword evidence="2" id="KW-1185">Reference proteome</keyword>
<dbReference type="Proteomes" id="UP001218034">
    <property type="component" value="Chromosome"/>
</dbReference>
<protein>
    <submittedName>
        <fullName evidence="1">Membrane protein</fullName>
    </submittedName>
</protein>
<organism evidence="1 2">
    <name type="scientific">Candidatus Nanohalococcus occultus</name>
    <dbReference type="NCBI Taxonomy" id="2978047"/>
    <lineage>
        <taxon>Archaea</taxon>
        <taxon>Candidatus Nanohalarchaeota</taxon>
        <taxon>Candidatus Nanohalarchaeota incertae sedis</taxon>
        <taxon>Candidatus Nanohalococcus</taxon>
    </lineage>
</organism>
<dbReference type="EMBL" id="CP104395">
    <property type="protein sequence ID" value="WEL19558.1"/>
    <property type="molecule type" value="Genomic_DNA"/>
</dbReference>
<dbReference type="Pfam" id="PF26047">
    <property type="entry name" value="DUF8015"/>
    <property type="match status" value="1"/>
</dbReference>
<gene>
    <name evidence="1" type="ORF">SVXNc_0540</name>
</gene>
<name>A0ABY8CEC9_9ARCH</name>
<accession>A0ABY8CEC9</accession>
<proteinExistence type="predicted"/>
<sequence length="62" mass="6514">MDIEIDLGYYDKILAGMTFSLASGATAGVLTSFPLQYTFGAGAAVSMGLMYHGMFENGPIAE</sequence>
<dbReference type="InterPro" id="IPR058328">
    <property type="entry name" value="DUF8015"/>
</dbReference>
<reference evidence="1 2" key="1">
    <citation type="submission" date="2022-09" db="EMBL/GenBank/DDBJ databases">
        <title>Xylan utilization by haloarchaea-nanohaloarchaea associations.</title>
        <authorList>
            <person name="Yakimov M."/>
        </authorList>
    </citation>
    <scope>NUCLEOTIDE SEQUENCE [LARGE SCALE GENOMIC DNA]</scope>
    <source>
        <strain evidence="1 2">SVXNc</strain>
    </source>
</reference>